<feature type="binding site" evidence="7">
    <location>
        <position position="141"/>
    </location>
    <ligand>
        <name>a 1,2-diacyl-sn-glycero-3-phospho-(1'-sn-glycerol)</name>
        <dbReference type="ChEBI" id="CHEBI:64716"/>
    </ligand>
</feature>
<comment type="similarity">
    <text evidence="1 7">Belongs to the Lgt family.</text>
</comment>
<feature type="transmembrane region" description="Helical" evidence="7">
    <location>
        <begin position="122"/>
        <end position="140"/>
    </location>
</feature>
<evidence type="ECO:0000256" key="2">
    <source>
        <dbReference type="ARBA" id="ARBA00022475"/>
    </source>
</evidence>
<dbReference type="NCBIfam" id="TIGR00544">
    <property type="entry name" value="lgt"/>
    <property type="match status" value="1"/>
</dbReference>
<feature type="transmembrane region" description="Helical" evidence="7">
    <location>
        <begin position="52"/>
        <end position="73"/>
    </location>
</feature>
<feature type="compositionally biased region" description="Basic and acidic residues" evidence="8">
    <location>
        <begin position="296"/>
        <end position="324"/>
    </location>
</feature>
<comment type="function">
    <text evidence="7">Catalyzes the transfer of the diacylglyceryl group from phosphatidylglycerol to the sulfhydryl group of the N-terminal cysteine of a prolipoprotein, the first step in the formation of mature lipoproteins.</text>
</comment>
<evidence type="ECO:0000256" key="5">
    <source>
        <dbReference type="ARBA" id="ARBA00022989"/>
    </source>
</evidence>
<proteinExistence type="inferred from homology"/>
<dbReference type="GO" id="GO:0008961">
    <property type="term" value="F:phosphatidylglycerol-prolipoprotein diacylglyceryl transferase activity"/>
    <property type="evidence" value="ECO:0007669"/>
    <property type="project" value="UniProtKB-UniRule"/>
</dbReference>
<dbReference type="RefSeq" id="WP_136446837.1">
    <property type="nucleotide sequence ID" value="NZ_SSXH01000039.1"/>
</dbReference>
<keyword evidence="9" id="KW-0328">Glycosyltransferase</keyword>
<gene>
    <name evidence="7" type="primary">lgt</name>
    <name evidence="9" type="ORF">E7Y31_03190</name>
</gene>
<protein>
    <recommendedName>
        <fullName evidence="7">Phosphatidylglycerol--prolipoprotein diacylglyceryl transferase</fullName>
        <ecNumber evidence="7">2.5.1.145</ecNumber>
    </recommendedName>
</protein>
<evidence type="ECO:0000256" key="4">
    <source>
        <dbReference type="ARBA" id="ARBA00022692"/>
    </source>
</evidence>
<evidence type="ECO:0000256" key="6">
    <source>
        <dbReference type="ARBA" id="ARBA00023136"/>
    </source>
</evidence>
<feature type="transmembrane region" description="Helical" evidence="7">
    <location>
        <begin position="180"/>
        <end position="197"/>
    </location>
</feature>
<keyword evidence="2 7" id="KW-1003">Cell membrane</keyword>
<sequence>MVLAAIPSPSRGVVHLGPVPLRAYALMIIIGIVVAVVVTGRRLRARGMDPAIAGEIAYWAVPFGIVGARIYHVLSTPDAYFGDNGHVADVVKIWNGGLGIWGAIAGGALGAWIAARRLGISLALFADAAAPGIILAQAIGRWGNWFNQELYGKPTTLPWAVRIDPAHRADPGVATYQPTFLYEFLWNLVVAGILLFVDRRHRLGRGRLFALYVALYTFGRLWIEMLRIDTADEILGLRVNIWTSAIVCIGAVVALLVVRRPVDPDVSPQEQRALGLAQERSRPADAGVEPGADARTTTDDIDKATRADATRADATRADATRADATRAAAGEQPVTGAETGAGAVPSGRAQAEGPPAP</sequence>
<dbReference type="EMBL" id="SSXH01000039">
    <property type="protein sequence ID" value="THJ75834.1"/>
    <property type="molecule type" value="Genomic_DNA"/>
</dbReference>
<keyword evidence="4 7" id="KW-0812">Transmembrane</keyword>
<organism evidence="9 10">
    <name type="scientific">Candidatus Frankia alpina</name>
    <dbReference type="NCBI Taxonomy" id="2699483"/>
    <lineage>
        <taxon>Bacteria</taxon>
        <taxon>Bacillati</taxon>
        <taxon>Actinomycetota</taxon>
        <taxon>Actinomycetes</taxon>
        <taxon>Frankiales</taxon>
        <taxon>Frankiaceae</taxon>
        <taxon>Frankia</taxon>
    </lineage>
</organism>
<keyword evidence="10" id="KW-1185">Reference proteome</keyword>
<keyword evidence="5 7" id="KW-1133">Transmembrane helix</keyword>
<name>A0A4S5ETQ0_9ACTN</name>
<evidence type="ECO:0000256" key="3">
    <source>
        <dbReference type="ARBA" id="ARBA00022679"/>
    </source>
</evidence>
<evidence type="ECO:0000256" key="8">
    <source>
        <dbReference type="SAM" id="MobiDB-lite"/>
    </source>
</evidence>
<comment type="pathway">
    <text evidence="7">Protein modification; lipoprotein biosynthesis (diacylglyceryl transfer).</text>
</comment>
<dbReference type="EC" id="2.5.1.145" evidence="7"/>
<comment type="catalytic activity">
    <reaction evidence="7">
        <text>L-cysteinyl-[prolipoprotein] + a 1,2-diacyl-sn-glycero-3-phospho-(1'-sn-glycerol) = an S-1,2-diacyl-sn-glyceryl-L-cysteinyl-[prolipoprotein] + sn-glycerol 1-phosphate + H(+)</text>
        <dbReference type="Rhea" id="RHEA:56712"/>
        <dbReference type="Rhea" id="RHEA-COMP:14679"/>
        <dbReference type="Rhea" id="RHEA-COMP:14680"/>
        <dbReference type="ChEBI" id="CHEBI:15378"/>
        <dbReference type="ChEBI" id="CHEBI:29950"/>
        <dbReference type="ChEBI" id="CHEBI:57685"/>
        <dbReference type="ChEBI" id="CHEBI:64716"/>
        <dbReference type="ChEBI" id="CHEBI:140658"/>
        <dbReference type="EC" id="2.5.1.145"/>
    </reaction>
</comment>
<evidence type="ECO:0000313" key="9">
    <source>
        <dbReference type="EMBL" id="THJ75834.1"/>
    </source>
</evidence>
<dbReference type="GO" id="GO:0005886">
    <property type="term" value="C:plasma membrane"/>
    <property type="evidence" value="ECO:0007669"/>
    <property type="project" value="UniProtKB-SubCell"/>
</dbReference>
<evidence type="ECO:0000256" key="7">
    <source>
        <dbReference type="HAMAP-Rule" id="MF_01147"/>
    </source>
</evidence>
<evidence type="ECO:0000256" key="1">
    <source>
        <dbReference type="ARBA" id="ARBA00007150"/>
    </source>
</evidence>
<comment type="caution">
    <text evidence="9">The sequence shown here is derived from an EMBL/GenBank/DDBJ whole genome shotgun (WGS) entry which is preliminary data.</text>
</comment>
<dbReference type="Pfam" id="PF01790">
    <property type="entry name" value="LGT"/>
    <property type="match status" value="1"/>
</dbReference>
<dbReference type="PANTHER" id="PTHR30589:SF0">
    <property type="entry name" value="PHOSPHATIDYLGLYCEROL--PROLIPOPROTEIN DIACYLGLYCERYL TRANSFERASE"/>
    <property type="match status" value="1"/>
</dbReference>
<keyword evidence="6 7" id="KW-0472">Membrane</keyword>
<evidence type="ECO:0000313" key="10">
    <source>
        <dbReference type="Proteomes" id="UP000305282"/>
    </source>
</evidence>
<dbReference type="Proteomes" id="UP000305282">
    <property type="component" value="Unassembled WGS sequence"/>
</dbReference>
<dbReference type="PROSITE" id="PS01311">
    <property type="entry name" value="LGT"/>
    <property type="match status" value="1"/>
</dbReference>
<keyword evidence="9" id="KW-0449">Lipoprotein</keyword>
<reference evidence="9 10" key="1">
    <citation type="submission" date="2019-04" db="EMBL/GenBank/DDBJ databases">
        <title>Draft genome sequences for three unisolated Alnus-infective Frankia Sp+ strains, AgTrS, AiOr and AvVan, the first sequenced Frankia strains able to sporulate in-planta.</title>
        <authorList>
            <person name="Bethencourt L."/>
            <person name="Vautrin F."/>
            <person name="Taib N."/>
            <person name="Dubost A."/>
            <person name="Castro-Garcia L."/>
            <person name="Imbaud O."/>
            <person name="Abrouk D."/>
            <person name="Fournier P."/>
            <person name="Briolay J."/>
            <person name="Nguyen A."/>
            <person name="Normand P."/>
            <person name="Fernandez M.P."/>
            <person name="Brochier-Armanet C."/>
            <person name="Herrera-Belaroussi A."/>
        </authorList>
    </citation>
    <scope>NUCLEOTIDE SEQUENCE [LARGE SCALE GENOMIC DNA]</scope>
    <source>
        <strain evidence="9 10">AvVan</strain>
    </source>
</reference>
<dbReference type="OrthoDB" id="871140at2"/>
<keyword evidence="3 7" id="KW-0808">Transferase</keyword>
<dbReference type="GO" id="GO:0042158">
    <property type="term" value="P:lipoprotein biosynthetic process"/>
    <property type="evidence" value="ECO:0007669"/>
    <property type="project" value="UniProtKB-UniRule"/>
</dbReference>
<feature type="transmembrane region" description="Helical" evidence="7">
    <location>
        <begin position="209"/>
        <end position="228"/>
    </location>
</feature>
<comment type="subcellular location">
    <subcellularLocation>
        <location evidence="7">Cell membrane</location>
        <topology evidence="7">Multi-pass membrane protein</topology>
    </subcellularLocation>
</comment>
<dbReference type="PANTHER" id="PTHR30589">
    <property type="entry name" value="PROLIPOPROTEIN DIACYLGLYCERYL TRANSFERASE"/>
    <property type="match status" value="1"/>
</dbReference>
<feature type="transmembrane region" description="Helical" evidence="7">
    <location>
        <begin position="21"/>
        <end position="40"/>
    </location>
</feature>
<dbReference type="HAMAP" id="MF_01147">
    <property type="entry name" value="Lgt"/>
    <property type="match status" value="1"/>
</dbReference>
<feature type="transmembrane region" description="Helical" evidence="7">
    <location>
        <begin position="240"/>
        <end position="258"/>
    </location>
</feature>
<dbReference type="AlphaFoldDB" id="A0A4S5ETQ0"/>
<accession>A0A4S5ETQ0</accession>
<dbReference type="UniPathway" id="UPA00664"/>
<feature type="transmembrane region" description="Helical" evidence="7">
    <location>
        <begin position="93"/>
        <end position="115"/>
    </location>
</feature>
<dbReference type="InterPro" id="IPR001640">
    <property type="entry name" value="Lgt"/>
</dbReference>
<feature type="region of interest" description="Disordered" evidence="8">
    <location>
        <begin position="265"/>
        <end position="357"/>
    </location>
</feature>